<sequence length="292" mass="30308">MTSTRASSSSARSPRPIAVTGATGAIGGRVAASLVADGLPVRLLVRDASRAPDLGADVEVAVASYADRAAVRAALEGVDTVLMVSAAEAVDRLDQHRAFVDAAAEAGVRHVVYTSFQGAAPDAVFTLARDHFATERHLVGSGMATTILRDSFYLDVLREFADDQGVIRGPAGDGRVAAVARADVAAVAAAVLADPAAHVGRSYELTGAEAVTLTEVAARLTAATGRSYSFHDETLDEAYASRAAWNPEPWQADAWVSTYTSIASGEVSGVSTAVRDLTGREPLTIERLVATD</sequence>
<dbReference type="CDD" id="cd05269">
    <property type="entry name" value="TMR_SDR_a"/>
    <property type="match status" value="1"/>
</dbReference>
<dbReference type="SUPFAM" id="SSF51735">
    <property type="entry name" value="NAD(P)-binding Rossmann-fold domains"/>
    <property type="match status" value="1"/>
</dbReference>
<evidence type="ECO:0000313" key="3">
    <source>
        <dbReference type="EMBL" id="MBA8814803.1"/>
    </source>
</evidence>
<feature type="domain" description="NmrA-like" evidence="1">
    <location>
        <begin position="17"/>
        <end position="230"/>
    </location>
</feature>
<dbReference type="PANTHER" id="PTHR47129">
    <property type="entry name" value="QUINONE OXIDOREDUCTASE 2"/>
    <property type="match status" value="1"/>
</dbReference>
<dbReference type="InterPro" id="IPR036291">
    <property type="entry name" value="NAD(P)-bd_dom_sf"/>
</dbReference>
<evidence type="ECO:0000313" key="2">
    <source>
        <dbReference type="EMBL" id="GEK83594.1"/>
    </source>
</evidence>
<dbReference type="Gene3D" id="3.90.25.10">
    <property type="entry name" value="UDP-galactose 4-epimerase, domain 1"/>
    <property type="match status" value="1"/>
</dbReference>
<evidence type="ECO:0000313" key="4">
    <source>
        <dbReference type="Proteomes" id="UP000321154"/>
    </source>
</evidence>
<dbReference type="OrthoDB" id="3243290at2"/>
<keyword evidence="4" id="KW-1185">Reference proteome</keyword>
<reference evidence="3 5" key="2">
    <citation type="submission" date="2020-07" db="EMBL/GenBank/DDBJ databases">
        <title>Sequencing the genomes of 1000 actinobacteria strains.</title>
        <authorList>
            <person name="Klenk H.-P."/>
        </authorList>
    </citation>
    <scope>NUCLEOTIDE SEQUENCE [LARGE SCALE GENOMIC DNA]</scope>
    <source>
        <strain evidence="3 5">DSM 10309</strain>
    </source>
</reference>
<organism evidence="3 5">
    <name type="scientific">Frigoribacterium faeni</name>
    <dbReference type="NCBI Taxonomy" id="145483"/>
    <lineage>
        <taxon>Bacteria</taxon>
        <taxon>Bacillati</taxon>
        <taxon>Actinomycetota</taxon>
        <taxon>Actinomycetes</taxon>
        <taxon>Micrococcales</taxon>
        <taxon>Microbacteriaceae</taxon>
        <taxon>Frigoribacterium</taxon>
    </lineage>
</organism>
<dbReference type="Proteomes" id="UP000522688">
    <property type="component" value="Unassembled WGS sequence"/>
</dbReference>
<comment type="caution">
    <text evidence="3">The sequence shown here is derived from an EMBL/GenBank/DDBJ whole genome shotgun (WGS) entry which is preliminary data.</text>
</comment>
<dbReference type="Gene3D" id="3.40.50.720">
    <property type="entry name" value="NAD(P)-binding Rossmann-like Domain"/>
    <property type="match status" value="1"/>
</dbReference>
<name>A0A7W3JL35_9MICO</name>
<evidence type="ECO:0000259" key="1">
    <source>
        <dbReference type="Pfam" id="PF05368"/>
    </source>
</evidence>
<dbReference type="InterPro" id="IPR052718">
    <property type="entry name" value="NmrA-type_oxidoreductase"/>
</dbReference>
<dbReference type="PANTHER" id="PTHR47129:SF1">
    <property type="entry name" value="NMRA-LIKE DOMAIN-CONTAINING PROTEIN"/>
    <property type="match status" value="1"/>
</dbReference>
<dbReference type="InterPro" id="IPR008030">
    <property type="entry name" value="NmrA-like"/>
</dbReference>
<dbReference type="EMBL" id="BJUV01000017">
    <property type="protein sequence ID" value="GEK83594.1"/>
    <property type="molecule type" value="Genomic_DNA"/>
</dbReference>
<dbReference type="EMBL" id="JACGWW010000008">
    <property type="protein sequence ID" value="MBA8814803.1"/>
    <property type="molecule type" value="Genomic_DNA"/>
</dbReference>
<gene>
    <name evidence="3" type="ORF">FB463_003078</name>
    <name evidence="2" type="ORF">FFA01_19030</name>
</gene>
<dbReference type="Proteomes" id="UP000321154">
    <property type="component" value="Unassembled WGS sequence"/>
</dbReference>
<evidence type="ECO:0000313" key="5">
    <source>
        <dbReference type="Proteomes" id="UP000522688"/>
    </source>
</evidence>
<proteinExistence type="predicted"/>
<dbReference type="RefSeq" id="WP_146855474.1">
    <property type="nucleotide sequence ID" value="NZ_BAAAHR010000003.1"/>
</dbReference>
<dbReference type="Pfam" id="PF05368">
    <property type="entry name" value="NmrA"/>
    <property type="match status" value="1"/>
</dbReference>
<reference evidence="2 4" key="1">
    <citation type="submission" date="2019-07" db="EMBL/GenBank/DDBJ databases">
        <title>Whole genome shotgun sequence of Frigoribacterium faeni NBRC 103066.</title>
        <authorList>
            <person name="Hosoyama A."/>
            <person name="Uohara A."/>
            <person name="Ohji S."/>
            <person name="Ichikawa N."/>
        </authorList>
    </citation>
    <scope>NUCLEOTIDE SEQUENCE [LARGE SCALE GENOMIC DNA]</scope>
    <source>
        <strain evidence="2 4">NBRC 103066</strain>
    </source>
</reference>
<accession>A0A7W3JL35</accession>
<dbReference type="AlphaFoldDB" id="A0A7W3JL35"/>
<protein>
    <submittedName>
        <fullName evidence="2">NAD(P)-dependent oxidoreductase</fullName>
    </submittedName>
    <submittedName>
        <fullName evidence="3">Uncharacterized protein YbjT (DUF2867 family)</fullName>
    </submittedName>
</protein>